<protein>
    <submittedName>
        <fullName evidence="2">Uncharacterized protein</fullName>
    </submittedName>
</protein>
<comment type="caution">
    <text evidence="2">The sequence shown here is derived from an EMBL/GenBank/DDBJ whole genome shotgun (WGS) entry which is preliminary data.</text>
</comment>
<feature type="region of interest" description="Disordered" evidence="1">
    <location>
        <begin position="273"/>
        <end position="295"/>
    </location>
</feature>
<evidence type="ECO:0000313" key="3">
    <source>
        <dbReference type="Proteomes" id="UP000283895"/>
    </source>
</evidence>
<dbReference type="Proteomes" id="UP000283895">
    <property type="component" value="Unassembled WGS sequence"/>
</dbReference>
<proteinExistence type="predicted"/>
<keyword evidence="3" id="KW-1185">Reference proteome</keyword>
<organism evidence="2 3">
    <name type="scientific">Cytospora schulzeri</name>
    <dbReference type="NCBI Taxonomy" id="448051"/>
    <lineage>
        <taxon>Eukaryota</taxon>
        <taxon>Fungi</taxon>
        <taxon>Dikarya</taxon>
        <taxon>Ascomycota</taxon>
        <taxon>Pezizomycotina</taxon>
        <taxon>Sordariomycetes</taxon>
        <taxon>Sordariomycetidae</taxon>
        <taxon>Diaporthales</taxon>
        <taxon>Cytosporaceae</taxon>
        <taxon>Cytospora</taxon>
    </lineage>
</organism>
<reference evidence="2 3" key="1">
    <citation type="submission" date="2015-09" db="EMBL/GenBank/DDBJ databases">
        <title>Host preference determinants of Valsa canker pathogens revealed by comparative genomics.</title>
        <authorList>
            <person name="Yin Z."/>
            <person name="Huang L."/>
        </authorList>
    </citation>
    <scope>NUCLEOTIDE SEQUENCE [LARGE SCALE GENOMIC DNA]</scope>
    <source>
        <strain evidence="2 3">03-1</strain>
    </source>
</reference>
<evidence type="ECO:0000313" key="2">
    <source>
        <dbReference type="EMBL" id="ROW07368.1"/>
    </source>
</evidence>
<evidence type="ECO:0000256" key="1">
    <source>
        <dbReference type="SAM" id="MobiDB-lite"/>
    </source>
</evidence>
<accession>A0A423WVG8</accession>
<dbReference type="EMBL" id="LKEA01000008">
    <property type="protein sequence ID" value="ROW07368.1"/>
    <property type="molecule type" value="Genomic_DNA"/>
</dbReference>
<sequence length="295" mass="30801">MQCPHTLLLIPLRPRNPPLRRRQPPKLLTKRCGVVGTEGLALELREVASAAVDGQELDGVVPAREALVPGADKAPDLRLALAPGQNLEDGLEVGRVERAAAAADRRLVLLVGGGGGGRGKGVGAVDDGLLVVFGAVERLLMLFGADERPLMLLAGVDELALGMADRPLMVIFGVEELMFDVVVVVVVVDSLLTLLAGVEDCWSRFSSEDMTSADIPIIPLTGAEEGGGFGDEGGAVIESPLTLLAGTEDPGFGDEEEEDDDGVAVIESPLTLLSGAELDTPTPEPLGKLFPPLRT</sequence>
<dbReference type="AlphaFoldDB" id="A0A423WVG8"/>
<gene>
    <name evidence="2" type="ORF">VMCG_03831</name>
</gene>
<name>A0A423WVG8_9PEZI</name>